<organism evidence="2 3">
    <name type="scientific">Nocardioides luteus</name>
    <dbReference type="NCBI Taxonomy" id="1844"/>
    <lineage>
        <taxon>Bacteria</taxon>
        <taxon>Bacillati</taxon>
        <taxon>Actinomycetota</taxon>
        <taxon>Actinomycetes</taxon>
        <taxon>Propionibacteriales</taxon>
        <taxon>Nocardioidaceae</taxon>
        <taxon>Nocardioides</taxon>
    </lineage>
</organism>
<keyword evidence="3" id="KW-1185">Reference proteome</keyword>
<feature type="domain" description="Helix-turn-helix" evidence="1">
    <location>
        <begin position="14"/>
        <end position="64"/>
    </location>
</feature>
<reference evidence="2" key="2">
    <citation type="submission" date="2023-01" db="EMBL/GenBank/DDBJ databases">
        <authorList>
            <person name="Sun Q."/>
            <person name="Evtushenko L."/>
        </authorList>
    </citation>
    <scope>NUCLEOTIDE SEQUENCE</scope>
    <source>
        <strain evidence="2">VKM Ac-1246</strain>
    </source>
</reference>
<gene>
    <name evidence="2" type="ORF">GCM10017579_05590</name>
</gene>
<dbReference type="InterPro" id="IPR036388">
    <property type="entry name" value="WH-like_DNA-bd_sf"/>
</dbReference>
<dbReference type="Gene3D" id="1.10.10.10">
    <property type="entry name" value="Winged helix-like DNA-binding domain superfamily/Winged helix DNA-binding domain"/>
    <property type="match status" value="1"/>
</dbReference>
<protein>
    <recommendedName>
        <fullName evidence="1">Helix-turn-helix domain-containing protein</fullName>
    </recommendedName>
</protein>
<dbReference type="Proteomes" id="UP001142292">
    <property type="component" value="Unassembled WGS sequence"/>
</dbReference>
<sequence>MVINSSAAAEKLELLTLQQVAERYNIEENTLRYWRAQGTGPKSARLGRRVMYRRADVERWIDERFADDGVA</sequence>
<name>A0ABQ5SQV1_9ACTN</name>
<dbReference type="InterPro" id="IPR041657">
    <property type="entry name" value="HTH_17"/>
</dbReference>
<dbReference type="SUPFAM" id="SSF46955">
    <property type="entry name" value="Putative DNA-binding domain"/>
    <property type="match status" value="1"/>
</dbReference>
<dbReference type="RefSeq" id="WP_189119311.1">
    <property type="nucleotide sequence ID" value="NZ_BMRK01000011.1"/>
</dbReference>
<dbReference type="Pfam" id="PF12728">
    <property type="entry name" value="HTH_17"/>
    <property type="match status" value="1"/>
</dbReference>
<dbReference type="InterPro" id="IPR009061">
    <property type="entry name" value="DNA-bd_dom_put_sf"/>
</dbReference>
<evidence type="ECO:0000313" key="2">
    <source>
        <dbReference type="EMBL" id="GLJ66523.1"/>
    </source>
</evidence>
<accession>A0ABQ5SQV1</accession>
<comment type="caution">
    <text evidence="2">The sequence shown here is derived from an EMBL/GenBank/DDBJ whole genome shotgun (WGS) entry which is preliminary data.</text>
</comment>
<evidence type="ECO:0000313" key="3">
    <source>
        <dbReference type="Proteomes" id="UP001142292"/>
    </source>
</evidence>
<reference evidence="2" key="1">
    <citation type="journal article" date="2014" name="Int. J. Syst. Evol. Microbiol.">
        <title>Complete genome of a new Firmicutes species belonging to the dominant human colonic microbiota ('Ruminococcus bicirculans') reveals two chromosomes and a selective capacity to utilize plant glucans.</title>
        <authorList>
            <consortium name="NISC Comparative Sequencing Program"/>
            <person name="Wegmann U."/>
            <person name="Louis P."/>
            <person name="Goesmann A."/>
            <person name="Henrissat B."/>
            <person name="Duncan S.H."/>
            <person name="Flint H.J."/>
        </authorList>
    </citation>
    <scope>NUCLEOTIDE SEQUENCE</scope>
    <source>
        <strain evidence="2">VKM Ac-1246</strain>
    </source>
</reference>
<dbReference type="EMBL" id="BSEL01000001">
    <property type="protein sequence ID" value="GLJ66523.1"/>
    <property type="molecule type" value="Genomic_DNA"/>
</dbReference>
<evidence type="ECO:0000259" key="1">
    <source>
        <dbReference type="Pfam" id="PF12728"/>
    </source>
</evidence>
<proteinExistence type="predicted"/>